<evidence type="ECO:0000313" key="1">
    <source>
        <dbReference type="EMBL" id="RAN92826.1"/>
    </source>
</evidence>
<dbReference type="Proteomes" id="UP000248966">
    <property type="component" value="Unassembled WGS sequence"/>
</dbReference>
<proteinExistence type="predicted"/>
<comment type="caution">
    <text evidence="1">The sequence shown here is derived from an EMBL/GenBank/DDBJ whole genome shotgun (WGS) entry which is preliminary data.</text>
</comment>
<sequence length="176" mass="18821">MDAWATQLQAAVDRALRDVVSDFPFEADHHQVGPPAPRAEVDLLRQRLPWMPVDLVALHQQVGPVTLPDICNGYFIHSSKELLALLDVQDRADRIGEPGADGIDVVVFGSNGGGDLYAEATADGRVFRLRGASCVGGVYAGTEDGVTVAGADLREFLERLLITVNAFAANGTILDL</sequence>
<evidence type="ECO:0000313" key="4">
    <source>
        <dbReference type="Proteomes" id="UP000249045"/>
    </source>
</evidence>
<dbReference type="Proteomes" id="UP000249045">
    <property type="component" value="Unassembled WGS sequence"/>
</dbReference>
<reference evidence="3 4" key="1">
    <citation type="submission" date="2018-03" db="EMBL/GenBank/DDBJ databases">
        <title>Defining the species Micromonospora saelicesensis and Micromonospora noduli under the framework of genomics.</title>
        <authorList>
            <person name="Riesco R."/>
            <person name="Trujillo M.E."/>
        </authorList>
    </citation>
    <scope>NUCLEOTIDE SEQUENCE [LARGE SCALE GENOMIC DNA]</scope>
    <source>
        <strain evidence="1 3">LAH08</strain>
        <strain evidence="2 4">MED15</strain>
    </source>
</reference>
<accession>A0A328MZX6</accession>
<evidence type="ECO:0008006" key="5">
    <source>
        <dbReference type="Google" id="ProtNLM"/>
    </source>
</evidence>
<protein>
    <recommendedName>
        <fullName evidence="5">Knr4/Smi1-like domain-containing protein</fullName>
    </recommendedName>
</protein>
<evidence type="ECO:0000313" key="2">
    <source>
        <dbReference type="EMBL" id="RAO24405.1"/>
    </source>
</evidence>
<dbReference type="EMBL" id="PYAA01000061">
    <property type="protein sequence ID" value="RAN92826.1"/>
    <property type="molecule type" value="Genomic_DNA"/>
</dbReference>
<dbReference type="AlphaFoldDB" id="A0A328MZX6"/>
<name>A0A328MZX6_9ACTN</name>
<gene>
    <name evidence="1" type="ORF">LAH08_06557</name>
    <name evidence="2" type="ORF">MED15_00163</name>
</gene>
<dbReference type="EMBL" id="PYAC01000001">
    <property type="protein sequence ID" value="RAO24405.1"/>
    <property type="molecule type" value="Genomic_DNA"/>
</dbReference>
<evidence type="ECO:0000313" key="3">
    <source>
        <dbReference type="Proteomes" id="UP000248966"/>
    </source>
</evidence>
<keyword evidence="4" id="KW-1185">Reference proteome</keyword>
<organism evidence="1 3">
    <name type="scientific">Micromonospora noduli</name>
    <dbReference type="NCBI Taxonomy" id="709876"/>
    <lineage>
        <taxon>Bacteria</taxon>
        <taxon>Bacillati</taxon>
        <taxon>Actinomycetota</taxon>
        <taxon>Actinomycetes</taxon>
        <taxon>Micromonosporales</taxon>
        <taxon>Micromonosporaceae</taxon>
        <taxon>Micromonospora</taxon>
    </lineage>
</organism>